<dbReference type="GO" id="GO:0005615">
    <property type="term" value="C:extracellular space"/>
    <property type="evidence" value="ECO:0007669"/>
    <property type="project" value="TreeGrafter"/>
</dbReference>
<dbReference type="GO" id="GO:0008289">
    <property type="term" value="F:lipid binding"/>
    <property type="evidence" value="ECO:0007669"/>
    <property type="project" value="InterPro"/>
</dbReference>
<sequence>MRNQRLSNAPGKPNAQIEIGLTGLPGFLASFLSQVQLNNIHNFRITNQPPVSNNTLQGTVSLSRFSLRNETGIVKVTDSDLSDLAILCSELLENLFNTALENGFPIPLPPVVQLDNVDVEILNRNVFINADFRLEKRALGDLIVRAIFGVMDNMS</sequence>
<dbReference type="WBParaSite" id="L893_g18668.t1">
    <property type="protein sequence ID" value="L893_g18668.t1"/>
    <property type="gene ID" value="L893_g18668"/>
</dbReference>
<evidence type="ECO:0000313" key="2">
    <source>
        <dbReference type="Proteomes" id="UP000095287"/>
    </source>
</evidence>
<dbReference type="InterPro" id="IPR017943">
    <property type="entry name" value="Bactericidal_perm-incr_a/b_dom"/>
</dbReference>
<organism evidence="2 3">
    <name type="scientific">Steinernema glaseri</name>
    <dbReference type="NCBI Taxonomy" id="37863"/>
    <lineage>
        <taxon>Eukaryota</taxon>
        <taxon>Metazoa</taxon>
        <taxon>Ecdysozoa</taxon>
        <taxon>Nematoda</taxon>
        <taxon>Chromadorea</taxon>
        <taxon>Rhabditida</taxon>
        <taxon>Tylenchina</taxon>
        <taxon>Panagrolaimomorpha</taxon>
        <taxon>Strongyloidoidea</taxon>
        <taxon>Steinernematidae</taxon>
        <taxon>Steinernema</taxon>
    </lineage>
</organism>
<dbReference type="AlphaFoldDB" id="A0A1I7YR87"/>
<proteinExistence type="predicted"/>
<evidence type="ECO:0000259" key="1">
    <source>
        <dbReference type="Pfam" id="PF02886"/>
    </source>
</evidence>
<dbReference type="Gene3D" id="3.15.20.10">
    <property type="entry name" value="Bactericidal permeability-increasing protein, domain 2"/>
    <property type="match status" value="1"/>
</dbReference>
<keyword evidence="2" id="KW-1185">Reference proteome</keyword>
<dbReference type="InterPro" id="IPR032942">
    <property type="entry name" value="BPI/LBP/Plunc"/>
</dbReference>
<dbReference type="PANTHER" id="PTHR10504:SF143">
    <property type="entry name" value="BPI2 DOMAIN-CONTAINING PROTEIN"/>
    <property type="match status" value="1"/>
</dbReference>
<dbReference type="InterPro" id="IPR001124">
    <property type="entry name" value="Lipid-bd_serum_glycop_C"/>
</dbReference>
<dbReference type="Proteomes" id="UP000095287">
    <property type="component" value="Unplaced"/>
</dbReference>
<accession>A0A1I7YR87</accession>
<name>A0A1I7YR87_9BILA</name>
<protein>
    <submittedName>
        <fullName evidence="3">BPI2 domain-containing protein</fullName>
    </submittedName>
</protein>
<reference evidence="3" key="1">
    <citation type="submission" date="2016-11" db="UniProtKB">
        <authorList>
            <consortium name="WormBaseParasite"/>
        </authorList>
    </citation>
    <scope>IDENTIFICATION</scope>
</reference>
<dbReference type="SUPFAM" id="SSF55394">
    <property type="entry name" value="Bactericidal permeability-increasing protein, BPI"/>
    <property type="match status" value="1"/>
</dbReference>
<feature type="domain" description="Lipid-binding serum glycoprotein C-terminal" evidence="1">
    <location>
        <begin position="52"/>
        <end position="133"/>
    </location>
</feature>
<evidence type="ECO:0000313" key="3">
    <source>
        <dbReference type="WBParaSite" id="L893_g18668.t1"/>
    </source>
</evidence>
<dbReference type="PANTHER" id="PTHR10504">
    <property type="entry name" value="BACTERICIDAL PERMEABILITY-INCREASING BPI PROTEIN-RELATED"/>
    <property type="match status" value="1"/>
</dbReference>
<dbReference type="Pfam" id="PF02886">
    <property type="entry name" value="LBP_BPI_CETP_C"/>
    <property type="match status" value="1"/>
</dbReference>